<organism evidence="1 2">
    <name type="scientific">Cyclocybe aegerita</name>
    <name type="common">Black poplar mushroom</name>
    <name type="synonym">Agrocybe aegerita</name>
    <dbReference type="NCBI Taxonomy" id="1973307"/>
    <lineage>
        <taxon>Eukaryota</taxon>
        <taxon>Fungi</taxon>
        <taxon>Dikarya</taxon>
        <taxon>Basidiomycota</taxon>
        <taxon>Agaricomycotina</taxon>
        <taxon>Agaricomycetes</taxon>
        <taxon>Agaricomycetidae</taxon>
        <taxon>Agaricales</taxon>
        <taxon>Agaricineae</taxon>
        <taxon>Bolbitiaceae</taxon>
        <taxon>Cyclocybe</taxon>
    </lineage>
</organism>
<dbReference type="AlphaFoldDB" id="A0A8S0XCT6"/>
<accession>A0A8S0XCT6</accession>
<dbReference type="OrthoDB" id="3229878at2759"/>
<reference evidence="1 2" key="1">
    <citation type="submission" date="2020-01" db="EMBL/GenBank/DDBJ databases">
        <authorList>
            <person name="Gupta K D."/>
        </authorList>
    </citation>
    <scope>NUCLEOTIDE SEQUENCE [LARGE SCALE GENOMIC DNA]</scope>
</reference>
<comment type="caution">
    <text evidence="1">The sequence shown here is derived from an EMBL/GenBank/DDBJ whole genome shotgun (WGS) entry which is preliminary data.</text>
</comment>
<dbReference type="Proteomes" id="UP000467700">
    <property type="component" value="Unassembled WGS sequence"/>
</dbReference>
<gene>
    <name evidence="1" type="ORF">AAE3_LOCUS149</name>
</gene>
<proteinExistence type="predicted"/>
<dbReference type="EMBL" id="CACVBS010000001">
    <property type="protein sequence ID" value="CAA7257356.1"/>
    <property type="molecule type" value="Genomic_DNA"/>
</dbReference>
<name>A0A8S0XCT6_CYCAE</name>
<keyword evidence="2" id="KW-1185">Reference proteome</keyword>
<evidence type="ECO:0000313" key="2">
    <source>
        <dbReference type="Proteomes" id="UP000467700"/>
    </source>
</evidence>
<evidence type="ECO:0000313" key="1">
    <source>
        <dbReference type="EMBL" id="CAA7257356.1"/>
    </source>
</evidence>
<sequence>MGDRCHATYSDSDSYPSGLGTDIVKFILGLSGHEDYMEMDKRVRQITWVDMNATPSPELQRKYSEMGFSEKRVVKLAEWWYLLYKLRGAAALPAIQSGNLEHMIESTDFLQEHILCEWAYFIDFENQTLETWTFGHHVANVSFQDLKRYGESYMDLLKRALYEQKKSQGT</sequence>
<protein>
    <submittedName>
        <fullName evidence="1">Uncharacterized protein</fullName>
    </submittedName>
</protein>